<name>A0A812J9Z8_9DINO</name>
<protein>
    <recommendedName>
        <fullName evidence="3">Microbial-type PARG catalytic domain-containing protein</fullName>
    </recommendedName>
</protein>
<dbReference type="Gene3D" id="3.40.220.10">
    <property type="entry name" value="Leucine Aminopeptidase, subunit E, domain 1"/>
    <property type="match status" value="1"/>
</dbReference>
<evidence type="ECO:0000256" key="1">
    <source>
        <dbReference type="SAM" id="Coils"/>
    </source>
</evidence>
<evidence type="ECO:0000313" key="4">
    <source>
        <dbReference type="EMBL" id="CAE7201022.1"/>
    </source>
</evidence>
<reference evidence="4" key="1">
    <citation type="submission" date="2021-02" db="EMBL/GenBank/DDBJ databases">
        <authorList>
            <person name="Dougan E. K."/>
            <person name="Rhodes N."/>
            <person name="Thang M."/>
            <person name="Chan C."/>
        </authorList>
    </citation>
    <scope>NUCLEOTIDE SEQUENCE</scope>
</reference>
<accession>A0A812J9Z8</accession>
<feature type="region of interest" description="Disordered" evidence="2">
    <location>
        <begin position="816"/>
        <end position="851"/>
    </location>
</feature>
<feature type="region of interest" description="Disordered" evidence="2">
    <location>
        <begin position="865"/>
        <end position="891"/>
    </location>
</feature>
<feature type="coiled-coil region" evidence="1">
    <location>
        <begin position="923"/>
        <end position="971"/>
    </location>
</feature>
<feature type="region of interest" description="Disordered" evidence="2">
    <location>
        <begin position="249"/>
        <end position="277"/>
    </location>
</feature>
<dbReference type="Pfam" id="PF10021">
    <property type="entry name" value="PARG_cat_microb"/>
    <property type="match status" value="1"/>
</dbReference>
<organism evidence="4 5">
    <name type="scientific">Symbiodinium necroappetens</name>
    <dbReference type="NCBI Taxonomy" id="1628268"/>
    <lineage>
        <taxon>Eukaryota</taxon>
        <taxon>Sar</taxon>
        <taxon>Alveolata</taxon>
        <taxon>Dinophyceae</taxon>
        <taxon>Suessiales</taxon>
        <taxon>Symbiodiniaceae</taxon>
        <taxon>Symbiodinium</taxon>
    </lineage>
</organism>
<dbReference type="EMBL" id="CAJNJA010005894">
    <property type="protein sequence ID" value="CAE7201022.1"/>
    <property type="molecule type" value="Genomic_DNA"/>
</dbReference>
<dbReference type="Proteomes" id="UP000601435">
    <property type="component" value="Unassembled WGS sequence"/>
</dbReference>
<dbReference type="PANTHER" id="PTHR35596">
    <property type="entry name" value="DUF2263 DOMAIN-CONTAINING PROTEIN"/>
    <property type="match status" value="1"/>
</dbReference>
<dbReference type="PANTHER" id="PTHR35596:SF1">
    <property type="entry name" value="MICROBIAL-TYPE PARG CATALYTIC DOMAIN-CONTAINING PROTEIN"/>
    <property type="match status" value="1"/>
</dbReference>
<evidence type="ECO:0000259" key="3">
    <source>
        <dbReference type="Pfam" id="PF10021"/>
    </source>
</evidence>
<gene>
    <name evidence="4" type="ORF">SNEC2469_LOCUS1557</name>
</gene>
<proteinExistence type="predicted"/>
<feature type="compositionally biased region" description="Low complexity" evidence="2">
    <location>
        <begin position="865"/>
        <end position="879"/>
    </location>
</feature>
<dbReference type="InterPro" id="IPR019261">
    <property type="entry name" value="PARG_cat_microbial"/>
</dbReference>
<sequence>MATSEKQRGMIFLVLLQEEPLSPQHGCACDGRNWKPPIQLRPPCRMFLTSRIVVRSSVSCCKAWAIRCTRSCISGFSGAKDPRTELAQAQAPVGLLQLPRTRGERLRHLEILDQVPFDLVNAYQEREAERGQLVGAARGPIGKILRRHRQDDSTTLIRTMLKACVEKRWDPMLWDTFVEAVQTDQHRLTPSDIGLVLFCFMKADYRRDASLVPELLRILASLAAMPAAYPRAAPGHASNTLATVATASLPTSGRKHRRRSMQTGALKAQNARPGGRPAKKASFPEYALLASFAAAQNFNLGKASADDLAKLCTRALQSSSELSGRVLCRLVHHSGSLIQATGGCGPALKLLLGMQKELRQRLLAQQAGAEAAISASDLCLVAHAYAQIPQRADKGLFQEIEKRLLDGASLVELGAGELSNLANAFSKLSDVERSGHVELFHSSKGTVPGEEEVSEVFVIGRAFSGNDGALEAIDGSYEWIEFDTGDPQQDEELRDLRLEAARLTAAACRLGRYSFNEADVPLVNLPETLEGTHVVLNVDGTTQQEQTFETEFVFHEAEDCSLTEVLLGLAAERSVTVLNAGSPYKIGGNFAEGGAVEFEEMLCMQSTLQMSLRRASKMAAEHGVRASGHARVNGKSWDVHIPEYGAVLSPNVEIFRAGPESGFPFLEGPLVLASIITMAMPNCNQDLDEPCDVPDSAEEYQRHLFAKIACSLELAMAIRSRTLVVPAIGCGRYLNDPSTVGKVLSEVFHSRFMTAFQEVHFFGEEEFLLACSSLQRETTLPELEQLGAHTRERRNAAAWLQDDPLMFAPELGESETILDPEEPQTQLDLGDLPKGRPRQRPSALDGLSDLGLSAGSAGSTGAAAEALRGSAAGSAPSGSTRPRAAQVDESSFQSLKSTVGKVSNQHIRSLETLQTSLSELISERTVKEQLEALRREALALQDQSSVVEAQRLELEERGAELAARREELLTQLEQARKVAGGCRMLGYQLLNVSSSREPGEVRDQAETQLRTASVALNAFSSASVRHEPYFVACQENLPALLHSPECDMRKLAMIAHAYVRVSLVQSSLLPLIWDRASRLAKSCDGQSASLIIFAATKASAVSQPSGMGLLHAVSSRFLDLLKGDVGRVSAQNLVVTAYALARGGSVNSVSQELWILSAERGVDGLNHLSLSEAANLAAALAEVYKTMQDGTTSRQAFMSYFVALSQRLEREFSEGATTRCPSPEAVAKLVTAFGDVRCHEAAGISQRISRKCLLPALLRSSTVPVRSVAQALSNLQVCDEDLMQEIVVRAIFESRAPTCAKYRPSMQESKNFWPAVYDPCRMVLALVALLLANLGSADDWPTCDNRAFRDDELEPGGLKLLGVKESPLGYFPTARAAATLEHFFQQLREVLSDDCPRVLVEVGLQPAAGPLQWPGQKNWSSASLWLRYFNHSGMVVAVDPVEAYLQHWTESLKETTWEFPTTGGPISTLSSTSRIPNMRGFRRHRLALMLGCYFKHNGTSRYHGSVMDIPLIG</sequence>
<evidence type="ECO:0000256" key="2">
    <source>
        <dbReference type="SAM" id="MobiDB-lite"/>
    </source>
</evidence>
<dbReference type="OrthoDB" id="293274at2759"/>
<dbReference type="InterPro" id="IPR043472">
    <property type="entry name" value="Macro_dom-like"/>
</dbReference>
<evidence type="ECO:0000313" key="5">
    <source>
        <dbReference type="Proteomes" id="UP000601435"/>
    </source>
</evidence>
<keyword evidence="5" id="KW-1185">Reference proteome</keyword>
<comment type="caution">
    <text evidence="4">The sequence shown here is derived from an EMBL/GenBank/DDBJ whole genome shotgun (WGS) entry which is preliminary data.</text>
</comment>
<keyword evidence="1" id="KW-0175">Coiled coil</keyword>
<feature type="compositionally biased region" description="Low complexity" evidence="2">
    <location>
        <begin position="842"/>
        <end position="851"/>
    </location>
</feature>
<feature type="domain" description="Microbial-type PARG catalytic" evidence="3">
    <location>
        <begin position="504"/>
        <end position="656"/>
    </location>
</feature>